<feature type="region of interest" description="Disordered" evidence="1">
    <location>
        <begin position="1"/>
        <end position="65"/>
    </location>
</feature>
<feature type="transmembrane region" description="Helical" evidence="2">
    <location>
        <begin position="198"/>
        <end position="223"/>
    </location>
</feature>
<name>A0A5M8PFL3_9LECA</name>
<keyword evidence="2" id="KW-0472">Membrane</keyword>
<feature type="transmembrane region" description="Helical" evidence="2">
    <location>
        <begin position="308"/>
        <end position="328"/>
    </location>
</feature>
<keyword evidence="2" id="KW-0812">Transmembrane</keyword>
<keyword evidence="2" id="KW-1133">Transmembrane helix</keyword>
<comment type="caution">
    <text evidence="3">The sequence shown here is derived from an EMBL/GenBank/DDBJ whole genome shotgun (WGS) entry which is preliminary data.</text>
</comment>
<sequence>MESTPEAQDSLLSDQSPKPSSYSLDSNSTVVATPTSPANRRPGYHRLTSSADTGATHAGTGEYYRDDEEFGDDAAAQGLAIQNVETATRISMQRVPVVAKTTPATPRSTDTVSSPLSPRFSTRSTPVYDGISGSSQGNLQSKGSKPSLHEPFVADTELRHLNKKPSASTIRSIDPSGPLDFSQHCKSKHTICQGRGNWLSITILILAFYSTIFSGAWLLIAVIKPRYGQRITSNPGKLAPSTASLLCAAFAKTIELSFVTVFVALLGQVLSRRAIAKNSRGITLAEMSMRSWVMQPGTMITHWESVRYAGTTFLGAVALTGALMAMLYTTASDALVAPKLKFGGLENRLIYGQVGASFANSPYIVGNCKTPISTNVNPDNAGSTCIEIEHAGQAYHNYLQYLATWVNDIDSGNASAVNLTQRPNAVGMLYDNTTVQGSWINVLQNNMTELSLHWNRTVTNVSMAMPHAGVFAAVRDPINRIMQPQDLNGLGEYYIEASVPSPAVNVLCANMTKEELTPLVYSLWPKFAAANAALDASLYPNGYDIPMYPDWMNATTVDNLFGWGKKYGRRPPMFPKLPQKYNTVLNASIWFADSIYVLGTSPTAVPAYTLCSLRASLSPNCSTVYHASMSGGSLNSHCDPNNTLAYRNSEPKAPEGFISTDWSNVATEWGLALSLGAGISDGNASNARLLTQLIPTSNTLSPGLPSIAEALAVLSGCTLLMSAQGSPFIHYWNYSTTVPTLKSPQYQAFNATLRTQDYSSGGVQKWQNIFYLVLLPVFITNVFCLVYFLVRGGLVTDFIEPQNLFSLSINSPASEQLAGSCGAGPVGEQFRTNWFIRFFNEHFYIQNGPEPAPRSVSKRKQARRLRVDAEGSRAANTYSKLANEPSNWL</sequence>
<feature type="transmembrane region" description="Helical" evidence="2">
    <location>
        <begin position="769"/>
        <end position="790"/>
    </location>
</feature>
<gene>
    <name evidence="3" type="ORF">FRX48_07858</name>
</gene>
<feature type="compositionally biased region" description="Polar residues" evidence="1">
    <location>
        <begin position="102"/>
        <end position="125"/>
    </location>
</feature>
<evidence type="ECO:0000256" key="1">
    <source>
        <dbReference type="SAM" id="MobiDB-lite"/>
    </source>
</evidence>
<reference evidence="3 4" key="1">
    <citation type="submission" date="2019-09" db="EMBL/GenBank/DDBJ databases">
        <title>The hologenome of the rock-dwelling lichen Lasallia pustulata.</title>
        <authorList>
            <person name="Greshake Tzovaras B."/>
            <person name="Segers F."/>
            <person name="Bicker A."/>
            <person name="Dal Grande F."/>
            <person name="Otte J."/>
            <person name="Hankeln T."/>
            <person name="Schmitt I."/>
            <person name="Ebersberger I."/>
        </authorList>
    </citation>
    <scope>NUCLEOTIDE SEQUENCE [LARGE SCALE GENOMIC DNA]</scope>
    <source>
        <strain evidence="3">A1-1</strain>
    </source>
</reference>
<feature type="transmembrane region" description="Helical" evidence="2">
    <location>
        <begin position="243"/>
        <end position="270"/>
    </location>
</feature>
<evidence type="ECO:0000313" key="3">
    <source>
        <dbReference type="EMBL" id="KAA6408117.1"/>
    </source>
</evidence>
<feature type="region of interest" description="Disordered" evidence="1">
    <location>
        <begin position="99"/>
        <end position="147"/>
    </location>
</feature>
<dbReference type="Proteomes" id="UP000324767">
    <property type="component" value="Unassembled WGS sequence"/>
</dbReference>
<dbReference type="AlphaFoldDB" id="A0A5M8PFL3"/>
<proteinExistence type="predicted"/>
<dbReference type="EMBL" id="VXIT01000014">
    <property type="protein sequence ID" value="KAA6408117.1"/>
    <property type="molecule type" value="Genomic_DNA"/>
</dbReference>
<feature type="compositionally biased region" description="Polar residues" evidence="1">
    <location>
        <begin position="132"/>
        <end position="144"/>
    </location>
</feature>
<evidence type="ECO:0000313" key="4">
    <source>
        <dbReference type="Proteomes" id="UP000324767"/>
    </source>
</evidence>
<protein>
    <submittedName>
        <fullName evidence="3">Uncharacterized protein</fullName>
    </submittedName>
</protein>
<accession>A0A5M8PFL3</accession>
<dbReference type="OrthoDB" id="4721035at2759"/>
<organism evidence="3 4">
    <name type="scientific">Lasallia pustulata</name>
    <dbReference type="NCBI Taxonomy" id="136370"/>
    <lineage>
        <taxon>Eukaryota</taxon>
        <taxon>Fungi</taxon>
        <taxon>Dikarya</taxon>
        <taxon>Ascomycota</taxon>
        <taxon>Pezizomycotina</taxon>
        <taxon>Lecanoromycetes</taxon>
        <taxon>OSLEUM clade</taxon>
        <taxon>Umbilicariomycetidae</taxon>
        <taxon>Umbilicariales</taxon>
        <taxon>Umbilicariaceae</taxon>
        <taxon>Lasallia</taxon>
    </lineage>
</organism>
<evidence type="ECO:0000256" key="2">
    <source>
        <dbReference type="SAM" id="Phobius"/>
    </source>
</evidence>
<feature type="compositionally biased region" description="Polar residues" evidence="1">
    <location>
        <begin position="1"/>
        <end position="38"/>
    </location>
</feature>